<reference evidence="2 3" key="1">
    <citation type="journal article" date="2011" name="Stand. Genomic Sci.">
        <title>Complete genome sequence of Haliscomenobacter hydrossis type strain (O).</title>
        <authorList>
            <consortium name="US DOE Joint Genome Institute (JGI-PGF)"/>
            <person name="Daligault H."/>
            <person name="Lapidus A."/>
            <person name="Zeytun A."/>
            <person name="Nolan M."/>
            <person name="Lucas S."/>
            <person name="Del Rio T.G."/>
            <person name="Tice H."/>
            <person name="Cheng J.F."/>
            <person name="Tapia R."/>
            <person name="Han C."/>
            <person name="Goodwin L."/>
            <person name="Pitluck S."/>
            <person name="Liolios K."/>
            <person name="Pagani I."/>
            <person name="Ivanova N."/>
            <person name="Huntemann M."/>
            <person name="Mavromatis K."/>
            <person name="Mikhailova N."/>
            <person name="Pati A."/>
            <person name="Chen A."/>
            <person name="Palaniappan K."/>
            <person name="Land M."/>
            <person name="Hauser L."/>
            <person name="Brambilla E.M."/>
            <person name="Rohde M."/>
            <person name="Verbarg S."/>
            <person name="Goker M."/>
            <person name="Bristow J."/>
            <person name="Eisen J.A."/>
            <person name="Markowitz V."/>
            <person name="Hugenholtz P."/>
            <person name="Kyrpides N.C."/>
            <person name="Klenk H.P."/>
            <person name="Woyke T."/>
        </authorList>
    </citation>
    <scope>NUCLEOTIDE SEQUENCE [LARGE SCALE GENOMIC DNA]</scope>
    <source>
        <strain evidence="3">ATCC 27775 / DSM 1100 / LMG 10767 / O</strain>
    </source>
</reference>
<proteinExistence type="predicted"/>
<feature type="signal peptide" evidence="1">
    <location>
        <begin position="1"/>
        <end position="24"/>
    </location>
</feature>
<evidence type="ECO:0000256" key="1">
    <source>
        <dbReference type="SAM" id="SignalP"/>
    </source>
</evidence>
<keyword evidence="3" id="KW-1185">Reference proteome</keyword>
<sequence length="440" mass="48971">MNTTTFWHKLALFVALTVCMPALFAQHASFEGFLKSKEGFKIEPYVMLQLWSTYSTGHEVYNTTTQQYEPVDDRLNFLFRRARVGFKMQPYENLRFNAVLAYDATGRDVHAGTVGATNNGGIPSVGIFDAYMEWRIKPKSEKLYLVAGFFRPQLSRESITTAWQTSSMEKSATQTYVRQHTTGVGPGRVVGVNLGGLLKSETEKVVLNYNLGVFNPSYTSNSGNSAGIHFAPLVTGRAVLSLGDPEMKQYGIAYNMNYFNQRKGVSIAISGSRQGKTDFFQRSATLGTDLLLNYDHLNFTAEYQQMYRHGHLNDSSEQPKTFNYISRVGHVRAGYNLAVGKKYFIEPSLMYMHFAGAKDAEGQANAALVKASSGAESTYDAGVNWYLNEKKLKVLLHYTWRAGDPGAAGDGAMVNDFFYQANVGTIRRGNWIGLGVNAIF</sequence>
<dbReference type="eggNOG" id="COG3746">
    <property type="taxonomic scope" value="Bacteria"/>
</dbReference>
<accession>F4KU76</accession>
<dbReference type="EMBL" id="CP002691">
    <property type="protein sequence ID" value="AEE50173.1"/>
    <property type="molecule type" value="Genomic_DNA"/>
</dbReference>
<name>F4KU76_HALH1</name>
<dbReference type="STRING" id="760192.Halhy_2294"/>
<dbReference type="AlphaFoldDB" id="F4KU76"/>
<evidence type="ECO:0000313" key="3">
    <source>
        <dbReference type="Proteomes" id="UP000008461"/>
    </source>
</evidence>
<keyword evidence="1" id="KW-0732">Signal</keyword>
<gene>
    <name evidence="2" type="ordered locus">Halhy_2294</name>
</gene>
<evidence type="ECO:0000313" key="2">
    <source>
        <dbReference type="EMBL" id="AEE50173.1"/>
    </source>
</evidence>
<dbReference type="HOGENOM" id="CLU_686691_0_0_10"/>
<dbReference type="RefSeq" id="WP_013764723.1">
    <property type="nucleotide sequence ID" value="NC_015510.1"/>
</dbReference>
<organism evidence="2 3">
    <name type="scientific">Haliscomenobacter hydrossis (strain ATCC 27775 / DSM 1100 / LMG 10767 / O)</name>
    <dbReference type="NCBI Taxonomy" id="760192"/>
    <lineage>
        <taxon>Bacteria</taxon>
        <taxon>Pseudomonadati</taxon>
        <taxon>Bacteroidota</taxon>
        <taxon>Saprospiria</taxon>
        <taxon>Saprospirales</taxon>
        <taxon>Haliscomenobacteraceae</taxon>
        <taxon>Haliscomenobacter</taxon>
    </lineage>
</organism>
<feature type="chain" id="PRO_5003317112" evidence="1">
    <location>
        <begin position="25"/>
        <end position="440"/>
    </location>
</feature>
<dbReference type="InterPro" id="IPR023614">
    <property type="entry name" value="Porin_dom_sf"/>
</dbReference>
<dbReference type="Gene3D" id="2.40.160.10">
    <property type="entry name" value="Porin"/>
    <property type="match status" value="1"/>
</dbReference>
<dbReference type="OrthoDB" id="1113329at2"/>
<protein>
    <submittedName>
        <fullName evidence="2">Phosphate-selective porin O and P superfamily protein</fullName>
    </submittedName>
</protein>
<dbReference type="Proteomes" id="UP000008461">
    <property type="component" value="Chromosome"/>
</dbReference>
<dbReference type="KEGG" id="hhy:Halhy_2294"/>
<reference key="2">
    <citation type="submission" date="2011-04" db="EMBL/GenBank/DDBJ databases">
        <title>Complete sequence of chromosome of Haliscomenobacter hydrossis DSM 1100.</title>
        <authorList>
            <consortium name="US DOE Joint Genome Institute (JGI-PGF)"/>
            <person name="Lucas S."/>
            <person name="Han J."/>
            <person name="Lapidus A."/>
            <person name="Bruce D."/>
            <person name="Goodwin L."/>
            <person name="Pitluck S."/>
            <person name="Peters L."/>
            <person name="Kyrpides N."/>
            <person name="Mavromatis K."/>
            <person name="Ivanova N."/>
            <person name="Ovchinnikova G."/>
            <person name="Pagani I."/>
            <person name="Daligault H."/>
            <person name="Detter J.C."/>
            <person name="Han C."/>
            <person name="Land M."/>
            <person name="Hauser L."/>
            <person name="Markowitz V."/>
            <person name="Cheng J.-F."/>
            <person name="Hugenholtz P."/>
            <person name="Woyke T."/>
            <person name="Wu D."/>
            <person name="Verbarg S."/>
            <person name="Frueling A."/>
            <person name="Brambilla E."/>
            <person name="Klenk H.-P."/>
            <person name="Eisen J.A."/>
        </authorList>
    </citation>
    <scope>NUCLEOTIDE SEQUENCE</scope>
    <source>
        <strain>DSM 1100</strain>
    </source>
</reference>